<dbReference type="InterPro" id="IPR050090">
    <property type="entry name" value="Tyrosine_recombinase_XerCD"/>
</dbReference>
<keyword evidence="6 9" id="KW-0238">DNA-binding</keyword>
<dbReference type="GO" id="GO:0005737">
    <property type="term" value="C:cytoplasm"/>
    <property type="evidence" value="ECO:0007669"/>
    <property type="project" value="UniProtKB-SubCell"/>
</dbReference>
<dbReference type="InterPro" id="IPR004107">
    <property type="entry name" value="Integrase_SAM-like_N"/>
</dbReference>
<evidence type="ECO:0000256" key="9">
    <source>
        <dbReference type="PROSITE-ProRule" id="PRU01248"/>
    </source>
</evidence>
<dbReference type="SUPFAM" id="SSF56349">
    <property type="entry name" value="DNA breaking-rejoining enzymes"/>
    <property type="match status" value="1"/>
</dbReference>
<dbReference type="GO" id="GO:0006310">
    <property type="term" value="P:DNA recombination"/>
    <property type="evidence" value="ECO:0007669"/>
    <property type="project" value="UniProtKB-KW"/>
</dbReference>
<feature type="domain" description="Tyr recombinase" evidence="10">
    <location>
        <begin position="109"/>
        <end position="291"/>
    </location>
</feature>
<comment type="caution">
    <text evidence="12">The sequence shown here is derived from an EMBL/GenBank/DDBJ whole genome shotgun (WGS) entry which is preliminary data.</text>
</comment>
<protein>
    <submittedName>
        <fullName evidence="12">Integrase</fullName>
    </submittedName>
</protein>
<dbReference type="OrthoDB" id="9801717at2"/>
<proteinExistence type="predicted"/>
<dbReference type="GO" id="GO:0003677">
    <property type="term" value="F:DNA binding"/>
    <property type="evidence" value="ECO:0007669"/>
    <property type="project" value="UniProtKB-UniRule"/>
</dbReference>
<keyword evidence="4" id="KW-0159">Chromosome partition</keyword>
<dbReference type="RefSeq" id="WP_105041084.1">
    <property type="nucleotide sequence ID" value="NZ_PPSL01000007.1"/>
</dbReference>
<dbReference type="GO" id="GO:0007059">
    <property type="term" value="P:chromosome segregation"/>
    <property type="evidence" value="ECO:0007669"/>
    <property type="project" value="UniProtKB-KW"/>
</dbReference>
<dbReference type="PANTHER" id="PTHR30349:SF77">
    <property type="entry name" value="TYROSINE RECOMBINASE XERC"/>
    <property type="match status" value="1"/>
</dbReference>
<sequence length="297" mass="33984">MGSSGAQTNFIHYLKFEKRYSAHTISAYQQDLQQFFLFSAITFQLAEPALISHFHVRSWLADLKEKKSLPRTINRKISSLNSFYKYLLRLGLVDKNPVKLLHAQKLPGRLPVFLKESETINLFEEIDFGEGFAGATDRIICELLYATGMRRNELLQLKENDIEWSLKQIRVLGKGNKERLIPAGAALLDSIKDYLSVKKEQEVYDKEYLLNVPSGKPLYAGYVYRVVNKYLTQTTTLSKRSPHVLRHTFATHLLNNGANIQAIKDLLGHSSLAATQIYTHNSIDKLKEIHKQNHPRG</sequence>
<keyword evidence="7" id="KW-0233">DNA recombination</keyword>
<organism evidence="12 13">
    <name type="scientific">Flavipsychrobacter stenotrophus</name>
    <dbReference type="NCBI Taxonomy" id="2077091"/>
    <lineage>
        <taxon>Bacteria</taxon>
        <taxon>Pseudomonadati</taxon>
        <taxon>Bacteroidota</taxon>
        <taxon>Chitinophagia</taxon>
        <taxon>Chitinophagales</taxon>
        <taxon>Chitinophagaceae</taxon>
        <taxon>Flavipsychrobacter</taxon>
    </lineage>
</organism>
<gene>
    <name evidence="12" type="ORF">CJD36_020545</name>
</gene>
<evidence type="ECO:0000259" key="10">
    <source>
        <dbReference type="PROSITE" id="PS51898"/>
    </source>
</evidence>
<dbReference type="PROSITE" id="PS51898">
    <property type="entry name" value="TYR_RECOMBINASE"/>
    <property type="match status" value="1"/>
</dbReference>
<dbReference type="Pfam" id="PF00589">
    <property type="entry name" value="Phage_integrase"/>
    <property type="match status" value="1"/>
</dbReference>
<keyword evidence="2" id="KW-0963">Cytoplasm</keyword>
<keyword evidence="3" id="KW-0132">Cell division</keyword>
<dbReference type="PROSITE" id="PS51900">
    <property type="entry name" value="CB"/>
    <property type="match status" value="1"/>
</dbReference>
<evidence type="ECO:0000256" key="3">
    <source>
        <dbReference type="ARBA" id="ARBA00022618"/>
    </source>
</evidence>
<dbReference type="PANTHER" id="PTHR30349">
    <property type="entry name" value="PHAGE INTEGRASE-RELATED"/>
    <property type="match status" value="1"/>
</dbReference>
<dbReference type="InterPro" id="IPR044068">
    <property type="entry name" value="CB"/>
</dbReference>
<feature type="domain" description="Core-binding (CB)" evidence="11">
    <location>
        <begin position="1"/>
        <end position="88"/>
    </location>
</feature>
<evidence type="ECO:0000256" key="1">
    <source>
        <dbReference type="ARBA" id="ARBA00004496"/>
    </source>
</evidence>
<keyword evidence="8" id="KW-0131">Cell cycle</keyword>
<dbReference type="InterPro" id="IPR011010">
    <property type="entry name" value="DNA_brk_join_enz"/>
</dbReference>
<keyword evidence="13" id="KW-1185">Reference proteome</keyword>
<dbReference type="Gene3D" id="1.10.150.130">
    <property type="match status" value="1"/>
</dbReference>
<evidence type="ECO:0000256" key="5">
    <source>
        <dbReference type="ARBA" id="ARBA00022908"/>
    </source>
</evidence>
<evidence type="ECO:0000256" key="4">
    <source>
        <dbReference type="ARBA" id="ARBA00022829"/>
    </source>
</evidence>
<dbReference type="GO" id="GO:0015074">
    <property type="term" value="P:DNA integration"/>
    <property type="evidence" value="ECO:0007669"/>
    <property type="project" value="UniProtKB-KW"/>
</dbReference>
<dbReference type="Pfam" id="PF02899">
    <property type="entry name" value="Phage_int_SAM_1"/>
    <property type="match status" value="1"/>
</dbReference>
<dbReference type="GO" id="GO:0051301">
    <property type="term" value="P:cell division"/>
    <property type="evidence" value="ECO:0007669"/>
    <property type="project" value="UniProtKB-KW"/>
</dbReference>
<reference evidence="12 13" key="1">
    <citation type="submission" date="2018-01" db="EMBL/GenBank/DDBJ databases">
        <title>A novel member of the phylum Bacteroidetes isolated from glacier ice.</title>
        <authorList>
            <person name="Liu Q."/>
            <person name="Xin Y.-H."/>
        </authorList>
    </citation>
    <scope>NUCLEOTIDE SEQUENCE [LARGE SCALE GENOMIC DNA]</scope>
    <source>
        <strain evidence="12 13">RB1R16</strain>
    </source>
</reference>
<dbReference type="InterPro" id="IPR010998">
    <property type="entry name" value="Integrase_recombinase_N"/>
</dbReference>
<dbReference type="InterPro" id="IPR002104">
    <property type="entry name" value="Integrase_catalytic"/>
</dbReference>
<evidence type="ECO:0000256" key="6">
    <source>
        <dbReference type="ARBA" id="ARBA00023125"/>
    </source>
</evidence>
<dbReference type="Gene3D" id="1.10.443.10">
    <property type="entry name" value="Intergrase catalytic core"/>
    <property type="match status" value="1"/>
</dbReference>
<keyword evidence="5" id="KW-0229">DNA integration</keyword>
<evidence type="ECO:0000313" key="12">
    <source>
        <dbReference type="EMBL" id="PQJ09179.1"/>
    </source>
</evidence>
<comment type="subcellular location">
    <subcellularLocation>
        <location evidence="1">Cytoplasm</location>
    </subcellularLocation>
</comment>
<dbReference type="InterPro" id="IPR013762">
    <property type="entry name" value="Integrase-like_cat_sf"/>
</dbReference>
<dbReference type="EMBL" id="PPSL01000007">
    <property type="protein sequence ID" value="PQJ09179.1"/>
    <property type="molecule type" value="Genomic_DNA"/>
</dbReference>
<dbReference type="Proteomes" id="UP000239872">
    <property type="component" value="Unassembled WGS sequence"/>
</dbReference>
<evidence type="ECO:0000256" key="2">
    <source>
        <dbReference type="ARBA" id="ARBA00022490"/>
    </source>
</evidence>
<evidence type="ECO:0000313" key="13">
    <source>
        <dbReference type="Proteomes" id="UP000239872"/>
    </source>
</evidence>
<name>A0A2S7SQJ8_9BACT</name>
<evidence type="ECO:0000259" key="11">
    <source>
        <dbReference type="PROSITE" id="PS51900"/>
    </source>
</evidence>
<accession>A0A2S7SQJ8</accession>
<evidence type="ECO:0000256" key="8">
    <source>
        <dbReference type="ARBA" id="ARBA00023306"/>
    </source>
</evidence>
<evidence type="ECO:0000256" key="7">
    <source>
        <dbReference type="ARBA" id="ARBA00023172"/>
    </source>
</evidence>
<dbReference type="AlphaFoldDB" id="A0A2S7SQJ8"/>